<keyword evidence="2" id="KW-0808">Transferase</keyword>
<dbReference type="GO" id="GO:0003964">
    <property type="term" value="F:RNA-directed DNA polymerase activity"/>
    <property type="evidence" value="ECO:0007669"/>
    <property type="project" value="UniProtKB-KW"/>
</dbReference>
<name>A0A392PVV8_9FABA</name>
<dbReference type="Pfam" id="PF00078">
    <property type="entry name" value="RVT_1"/>
    <property type="match status" value="1"/>
</dbReference>
<dbReference type="Proteomes" id="UP000265520">
    <property type="component" value="Unassembled WGS sequence"/>
</dbReference>
<evidence type="ECO:0000313" key="2">
    <source>
        <dbReference type="EMBL" id="MCI15802.1"/>
    </source>
</evidence>
<dbReference type="InterPro" id="IPR043502">
    <property type="entry name" value="DNA/RNA_pol_sf"/>
</dbReference>
<keyword evidence="3" id="KW-1185">Reference proteome</keyword>
<feature type="domain" description="Reverse transcriptase" evidence="1">
    <location>
        <begin position="1"/>
        <end position="149"/>
    </location>
</feature>
<feature type="non-terminal residue" evidence="2">
    <location>
        <position position="149"/>
    </location>
</feature>
<keyword evidence="2" id="KW-0695">RNA-directed DNA polymerase</keyword>
<dbReference type="AlphaFoldDB" id="A0A392PVV8"/>
<evidence type="ECO:0000313" key="3">
    <source>
        <dbReference type="Proteomes" id="UP000265520"/>
    </source>
</evidence>
<dbReference type="EMBL" id="LXQA010098018">
    <property type="protein sequence ID" value="MCI15802.1"/>
    <property type="molecule type" value="Genomic_DNA"/>
</dbReference>
<protein>
    <submittedName>
        <fullName evidence="2">RNA-directed DNA polymerase (Reverse transcriptase)</fullName>
    </submittedName>
</protein>
<accession>A0A392PVV8</accession>
<organism evidence="2 3">
    <name type="scientific">Trifolium medium</name>
    <dbReference type="NCBI Taxonomy" id="97028"/>
    <lineage>
        <taxon>Eukaryota</taxon>
        <taxon>Viridiplantae</taxon>
        <taxon>Streptophyta</taxon>
        <taxon>Embryophyta</taxon>
        <taxon>Tracheophyta</taxon>
        <taxon>Spermatophyta</taxon>
        <taxon>Magnoliopsida</taxon>
        <taxon>eudicotyledons</taxon>
        <taxon>Gunneridae</taxon>
        <taxon>Pentapetalae</taxon>
        <taxon>rosids</taxon>
        <taxon>fabids</taxon>
        <taxon>Fabales</taxon>
        <taxon>Fabaceae</taxon>
        <taxon>Papilionoideae</taxon>
        <taxon>50 kb inversion clade</taxon>
        <taxon>NPAAA clade</taxon>
        <taxon>Hologalegina</taxon>
        <taxon>IRL clade</taxon>
        <taxon>Trifolieae</taxon>
        <taxon>Trifolium</taxon>
    </lineage>
</organism>
<keyword evidence="2" id="KW-0548">Nucleotidyltransferase</keyword>
<evidence type="ECO:0000259" key="1">
    <source>
        <dbReference type="PROSITE" id="PS50878"/>
    </source>
</evidence>
<dbReference type="SUPFAM" id="SSF56672">
    <property type="entry name" value="DNA/RNA polymerases"/>
    <property type="match status" value="1"/>
</dbReference>
<dbReference type="PANTHER" id="PTHR31635">
    <property type="entry name" value="REVERSE TRANSCRIPTASE DOMAIN-CONTAINING PROTEIN-RELATED"/>
    <property type="match status" value="1"/>
</dbReference>
<sequence length="149" mass="16549">MPAITSVQQRGFIKGRNIKDCICVASEAINVLHKKSRGGNLAVKVDIAKAFDTLNWSFLLKVLNAFGFNQKFCNWIHAILQSAKISVSFNGRQHGFFSCSRGVRQGDPLSPLLFCLAEEVISRSITKMVREGKLKLITGNRSFNVPSHI</sequence>
<comment type="caution">
    <text evidence="2">The sequence shown here is derived from an EMBL/GenBank/DDBJ whole genome shotgun (WGS) entry which is preliminary data.</text>
</comment>
<dbReference type="InterPro" id="IPR000477">
    <property type="entry name" value="RT_dom"/>
</dbReference>
<reference evidence="2 3" key="1">
    <citation type="journal article" date="2018" name="Front. Plant Sci.">
        <title>Red Clover (Trifolium pratense) and Zigzag Clover (T. medium) - A Picture of Genomic Similarities and Differences.</title>
        <authorList>
            <person name="Dluhosova J."/>
            <person name="Istvanek J."/>
            <person name="Nedelnik J."/>
            <person name="Repkova J."/>
        </authorList>
    </citation>
    <scope>NUCLEOTIDE SEQUENCE [LARGE SCALE GENOMIC DNA]</scope>
    <source>
        <strain evidence="3">cv. 10/8</strain>
        <tissue evidence="2">Leaf</tissue>
    </source>
</reference>
<dbReference type="PROSITE" id="PS50878">
    <property type="entry name" value="RT_POL"/>
    <property type="match status" value="1"/>
</dbReference>
<proteinExistence type="predicted"/>
<dbReference type="PANTHER" id="PTHR31635:SF196">
    <property type="entry name" value="REVERSE TRANSCRIPTASE DOMAIN-CONTAINING PROTEIN-RELATED"/>
    <property type="match status" value="1"/>
</dbReference>